<dbReference type="InterPro" id="IPR004045">
    <property type="entry name" value="Glutathione_S-Trfase_N"/>
</dbReference>
<dbReference type="CDD" id="cd00570">
    <property type="entry name" value="GST_N_family"/>
    <property type="match status" value="1"/>
</dbReference>
<dbReference type="InterPro" id="IPR050983">
    <property type="entry name" value="GST_Omega/HSP26"/>
</dbReference>
<dbReference type="SFLD" id="SFLDS00019">
    <property type="entry name" value="Glutathione_Transferase_(cytos"/>
    <property type="match status" value="1"/>
</dbReference>
<dbReference type="Proteomes" id="UP000243359">
    <property type="component" value="Chromosome I"/>
</dbReference>
<dbReference type="GO" id="GO:0016740">
    <property type="term" value="F:transferase activity"/>
    <property type="evidence" value="ECO:0007669"/>
    <property type="project" value="UniProtKB-KW"/>
</dbReference>
<name>A0A1H1NEG9_9PSED</name>
<dbReference type="InterPro" id="IPR040079">
    <property type="entry name" value="Glutathione_S-Trfase"/>
</dbReference>
<gene>
    <name evidence="3" type="ORF">SAMN05216221_0767</name>
</gene>
<evidence type="ECO:0000313" key="3">
    <source>
        <dbReference type="EMBL" id="SDR96799.1"/>
    </source>
</evidence>
<dbReference type="PANTHER" id="PTHR43968:SF6">
    <property type="entry name" value="GLUTATHIONE S-TRANSFERASE OMEGA"/>
    <property type="match status" value="1"/>
</dbReference>
<keyword evidence="4" id="KW-1185">Reference proteome</keyword>
<dbReference type="InterPro" id="IPR036282">
    <property type="entry name" value="Glutathione-S-Trfase_C_sf"/>
</dbReference>
<dbReference type="CDD" id="cd00299">
    <property type="entry name" value="GST_C_family"/>
    <property type="match status" value="1"/>
</dbReference>
<dbReference type="PANTHER" id="PTHR43968">
    <property type="match status" value="1"/>
</dbReference>
<keyword evidence="3" id="KW-0808">Transferase</keyword>
<dbReference type="SUPFAM" id="SSF52833">
    <property type="entry name" value="Thioredoxin-like"/>
    <property type="match status" value="1"/>
</dbReference>
<dbReference type="PROSITE" id="PS50404">
    <property type="entry name" value="GST_NTER"/>
    <property type="match status" value="1"/>
</dbReference>
<dbReference type="AlphaFoldDB" id="A0A1H1NEG9"/>
<organism evidence="3 4">
    <name type="scientific">Pseudomonas oryzae</name>
    <dbReference type="NCBI Taxonomy" id="1392877"/>
    <lineage>
        <taxon>Bacteria</taxon>
        <taxon>Pseudomonadati</taxon>
        <taxon>Pseudomonadota</taxon>
        <taxon>Gammaproteobacteria</taxon>
        <taxon>Pseudomonadales</taxon>
        <taxon>Pseudomonadaceae</taxon>
        <taxon>Pseudomonas</taxon>
    </lineage>
</organism>
<dbReference type="Gene3D" id="1.20.1050.10">
    <property type="match status" value="1"/>
</dbReference>
<dbReference type="Pfam" id="PF13417">
    <property type="entry name" value="GST_N_3"/>
    <property type="match status" value="1"/>
</dbReference>
<dbReference type="InterPro" id="IPR010987">
    <property type="entry name" value="Glutathione-S-Trfase_C-like"/>
</dbReference>
<dbReference type="InterPro" id="IPR004046">
    <property type="entry name" value="GST_C"/>
</dbReference>
<accession>A0A1H1NEG9</accession>
<proteinExistence type="predicted"/>
<dbReference type="EMBL" id="LT629751">
    <property type="protein sequence ID" value="SDR96799.1"/>
    <property type="molecule type" value="Genomic_DNA"/>
</dbReference>
<dbReference type="RefSeq" id="WP_090347692.1">
    <property type="nucleotide sequence ID" value="NZ_LT629751.1"/>
</dbReference>
<sequence length="226" mass="25324">MSMTLYGAPLSPFVRKVRLLLAEKGLDYQLEIIAPLQQPDWFYDISPLGRIPGFRHGDLALADSSVIGQYIEERFPEKASLYGESAEEKARIRWLEKYADYELAPLATFCVFFNRALKPTRGQPCDEAAVQSALKDKLPQHFDYLEKVLDGADYFVGNRPSAADLAFACQLINMQHGGESLDANRWPGLAALQERLCQRDSVRAILPAECTMLEKLLARAQAQVTA</sequence>
<dbReference type="SUPFAM" id="SSF47616">
    <property type="entry name" value="GST C-terminal domain-like"/>
    <property type="match status" value="1"/>
</dbReference>
<reference evidence="4" key="1">
    <citation type="submission" date="2016-10" db="EMBL/GenBank/DDBJ databases">
        <authorList>
            <person name="Varghese N."/>
            <person name="Submissions S."/>
        </authorList>
    </citation>
    <scope>NUCLEOTIDE SEQUENCE [LARGE SCALE GENOMIC DNA]</scope>
    <source>
        <strain evidence="4">KCTC 32247</strain>
    </source>
</reference>
<feature type="domain" description="GST N-terminal" evidence="1">
    <location>
        <begin position="1"/>
        <end position="79"/>
    </location>
</feature>
<dbReference type="PROSITE" id="PS50405">
    <property type="entry name" value="GST_CTER"/>
    <property type="match status" value="1"/>
</dbReference>
<dbReference type="Pfam" id="PF14497">
    <property type="entry name" value="GST_C_3"/>
    <property type="match status" value="1"/>
</dbReference>
<dbReference type="GO" id="GO:0005737">
    <property type="term" value="C:cytoplasm"/>
    <property type="evidence" value="ECO:0007669"/>
    <property type="project" value="TreeGrafter"/>
</dbReference>
<dbReference type="OrthoDB" id="9782992at2"/>
<dbReference type="SFLD" id="SFLDG00358">
    <property type="entry name" value="Main_(cytGST)"/>
    <property type="match status" value="1"/>
</dbReference>
<evidence type="ECO:0000259" key="1">
    <source>
        <dbReference type="PROSITE" id="PS50404"/>
    </source>
</evidence>
<feature type="domain" description="GST C-terminal" evidence="2">
    <location>
        <begin position="85"/>
        <end position="224"/>
    </location>
</feature>
<dbReference type="STRING" id="1392877.SAMN05216221_0767"/>
<dbReference type="InterPro" id="IPR036249">
    <property type="entry name" value="Thioredoxin-like_sf"/>
</dbReference>
<evidence type="ECO:0000259" key="2">
    <source>
        <dbReference type="PROSITE" id="PS50405"/>
    </source>
</evidence>
<evidence type="ECO:0000313" key="4">
    <source>
        <dbReference type="Proteomes" id="UP000243359"/>
    </source>
</evidence>
<dbReference type="Gene3D" id="3.40.30.10">
    <property type="entry name" value="Glutaredoxin"/>
    <property type="match status" value="1"/>
</dbReference>
<protein>
    <submittedName>
        <fullName evidence="3">Glutathione S-transferase</fullName>
    </submittedName>
</protein>